<feature type="transmembrane region" description="Helical" evidence="2">
    <location>
        <begin position="44"/>
        <end position="64"/>
    </location>
</feature>
<keyword evidence="4" id="KW-1185">Reference proteome</keyword>
<sequence length="85" mass="7983">MDALRAGTTGTTGATDAPDADGAARTAGNHRPARTSPGAGRRRVGLVLGALLLPGLLLTAPAAAADDTDGSRPAAPAAAPAGSGG</sequence>
<organism evidence="3 4">
    <name type="scientific">Streptomyces alkaliphilus</name>
    <dbReference type="NCBI Taxonomy" id="1472722"/>
    <lineage>
        <taxon>Bacteria</taxon>
        <taxon>Bacillati</taxon>
        <taxon>Actinomycetota</taxon>
        <taxon>Actinomycetes</taxon>
        <taxon>Kitasatosporales</taxon>
        <taxon>Streptomycetaceae</taxon>
        <taxon>Streptomyces</taxon>
    </lineage>
</organism>
<feature type="compositionally biased region" description="Low complexity" evidence="1">
    <location>
        <begin position="73"/>
        <end position="85"/>
    </location>
</feature>
<evidence type="ECO:0000313" key="3">
    <source>
        <dbReference type="EMBL" id="MBB0247415.1"/>
    </source>
</evidence>
<accession>A0A7W3TIS7</accession>
<feature type="non-terminal residue" evidence="3">
    <location>
        <position position="85"/>
    </location>
</feature>
<evidence type="ECO:0000256" key="2">
    <source>
        <dbReference type="SAM" id="Phobius"/>
    </source>
</evidence>
<evidence type="ECO:0000256" key="1">
    <source>
        <dbReference type="SAM" id="MobiDB-lite"/>
    </source>
</evidence>
<protein>
    <submittedName>
        <fullName evidence="3">Uncharacterized protein</fullName>
    </submittedName>
</protein>
<dbReference type="EMBL" id="VKHT01001715">
    <property type="protein sequence ID" value="MBB0247415.1"/>
    <property type="molecule type" value="Genomic_DNA"/>
</dbReference>
<reference evidence="4" key="1">
    <citation type="submission" date="2019-10" db="EMBL/GenBank/DDBJ databases">
        <title>Streptomyces sp. nov., a novel actinobacterium isolated from alkaline environment.</title>
        <authorList>
            <person name="Golinska P."/>
        </authorList>
    </citation>
    <scope>NUCLEOTIDE SEQUENCE [LARGE SCALE GENOMIC DNA]</scope>
    <source>
        <strain evidence="4">DSM 42118</strain>
    </source>
</reference>
<keyword evidence="2" id="KW-0812">Transmembrane</keyword>
<gene>
    <name evidence="3" type="ORF">FNQ90_25655</name>
</gene>
<keyword evidence="2" id="KW-0472">Membrane</keyword>
<proteinExistence type="predicted"/>
<keyword evidence="2" id="KW-1133">Transmembrane helix</keyword>
<dbReference type="AlphaFoldDB" id="A0A7W3TIS7"/>
<feature type="region of interest" description="Disordered" evidence="1">
    <location>
        <begin position="1"/>
        <end position="42"/>
    </location>
</feature>
<name>A0A7W3TIS7_9ACTN</name>
<feature type="region of interest" description="Disordered" evidence="1">
    <location>
        <begin position="64"/>
        <end position="85"/>
    </location>
</feature>
<evidence type="ECO:0000313" key="4">
    <source>
        <dbReference type="Proteomes" id="UP000538929"/>
    </source>
</evidence>
<dbReference type="Proteomes" id="UP000538929">
    <property type="component" value="Unassembled WGS sequence"/>
</dbReference>
<feature type="compositionally biased region" description="Low complexity" evidence="1">
    <location>
        <begin position="1"/>
        <end position="27"/>
    </location>
</feature>
<comment type="caution">
    <text evidence="3">The sequence shown here is derived from an EMBL/GenBank/DDBJ whole genome shotgun (WGS) entry which is preliminary data.</text>
</comment>